<dbReference type="AlphaFoldDB" id="A0A8S3RGC5"/>
<proteinExistence type="predicted"/>
<dbReference type="Gene3D" id="2.60.40.10">
    <property type="entry name" value="Immunoglobulins"/>
    <property type="match status" value="1"/>
</dbReference>
<gene>
    <name evidence="2" type="ORF">MEDL_21871</name>
</gene>
<feature type="signal peptide" evidence="1">
    <location>
        <begin position="1"/>
        <end position="18"/>
    </location>
</feature>
<dbReference type="EMBL" id="CAJPWZ010001079">
    <property type="protein sequence ID" value="CAG2207608.1"/>
    <property type="molecule type" value="Genomic_DNA"/>
</dbReference>
<keyword evidence="1" id="KW-0732">Signal</keyword>
<keyword evidence="3" id="KW-1185">Reference proteome</keyword>
<evidence type="ECO:0008006" key="4">
    <source>
        <dbReference type="Google" id="ProtNLM"/>
    </source>
</evidence>
<sequence>MTVTVISICVFLLHMATTQVILELADDMIELGSDLKLKCTILNDIALDKSREWRGGKDNKLLCYDSVTIDPQKYKEERISTTAYELTVKKVSENDLQCPYSCRFGFDIDEKFLDINEKNFIHMPDKNAVHFDYKQQNGTFILSFELHKVFPKPVCNVIINGVNRNLTVADKSKSRVLLNVTYRLESDKPLHNCWEPINITCLIGQKTHPFTVDHPFVCKRKRLFQEYEQADINRVED</sequence>
<evidence type="ECO:0000313" key="2">
    <source>
        <dbReference type="EMBL" id="CAG2207608.1"/>
    </source>
</evidence>
<evidence type="ECO:0000313" key="3">
    <source>
        <dbReference type="Proteomes" id="UP000683360"/>
    </source>
</evidence>
<evidence type="ECO:0000256" key="1">
    <source>
        <dbReference type="SAM" id="SignalP"/>
    </source>
</evidence>
<feature type="chain" id="PRO_5035867750" description="Ig-like domain-containing protein" evidence="1">
    <location>
        <begin position="19"/>
        <end position="237"/>
    </location>
</feature>
<comment type="caution">
    <text evidence="2">The sequence shown here is derived from an EMBL/GenBank/DDBJ whole genome shotgun (WGS) entry which is preliminary data.</text>
</comment>
<dbReference type="Proteomes" id="UP000683360">
    <property type="component" value="Unassembled WGS sequence"/>
</dbReference>
<dbReference type="OrthoDB" id="10334883at2759"/>
<organism evidence="2 3">
    <name type="scientific">Mytilus edulis</name>
    <name type="common">Blue mussel</name>
    <dbReference type="NCBI Taxonomy" id="6550"/>
    <lineage>
        <taxon>Eukaryota</taxon>
        <taxon>Metazoa</taxon>
        <taxon>Spiralia</taxon>
        <taxon>Lophotrochozoa</taxon>
        <taxon>Mollusca</taxon>
        <taxon>Bivalvia</taxon>
        <taxon>Autobranchia</taxon>
        <taxon>Pteriomorphia</taxon>
        <taxon>Mytilida</taxon>
        <taxon>Mytiloidea</taxon>
        <taxon>Mytilidae</taxon>
        <taxon>Mytilinae</taxon>
        <taxon>Mytilus</taxon>
    </lineage>
</organism>
<name>A0A8S3RGC5_MYTED</name>
<accession>A0A8S3RGC5</accession>
<protein>
    <recommendedName>
        <fullName evidence="4">Ig-like domain-containing protein</fullName>
    </recommendedName>
</protein>
<reference evidence="2" key="1">
    <citation type="submission" date="2021-03" db="EMBL/GenBank/DDBJ databases">
        <authorList>
            <person name="Bekaert M."/>
        </authorList>
    </citation>
    <scope>NUCLEOTIDE SEQUENCE</scope>
</reference>
<dbReference type="InterPro" id="IPR013783">
    <property type="entry name" value="Ig-like_fold"/>
</dbReference>